<dbReference type="Proteomes" id="UP000282613">
    <property type="component" value="Unassembled WGS sequence"/>
</dbReference>
<evidence type="ECO:0000313" key="4">
    <source>
        <dbReference type="WBParaSite" id="TASK_0000817801-mRNA-1"/>
    </source>
</evidence>
<reference evidence="2 3" key="2">
    <citation type="submission" date="2018-11" db="EMBL/GenBank/DDBJ databases">
        <authorList>
            <consortium name="Pathogen Informatics"/>
        </authorList>
    </citation>
    <scope>NUCLEOTIDE SEQUENCE [LARGE SCALE GENOMIC DNA]</scope>
</reference>
<keyword evidence="3" id="KW-1185">Reference proteome</keyword>
<evidence type="ECO:0000256" key="1">
    <source>
        <dbReference type="SAM" id="MobiDB-lite"/>
    </source>
</evidence>
<gene>
    <name evidence="2" type="ORF">TASK_LOCUS8179</name>
</gene>
<dbReference type="EMBL" id="UYRS01018742">
    <property type="protein sequence ID" value="VDK39704.1"/>
    <property type="molecule type" value="Genomic_DNA"/>
</dbReference>
<protein>
    <submittedName>
        <fullName evidence="4">CDT1 domain-containing protein</fullName>
    </submittedName>
</protein>
<sequence length="561" mass="63268">MLNPHRAKQLPTSVSKSNARCLNNTVPRTVANGGVVSFEASLRNPSLSLANKRRGWNSSNRISHQDYECALPLTQKLVKGGIPDSNDRVSKAPSKRKPACISRSNVEVAAQCFPANGITMQTMHTLKGLVDNFVENLIKGTGQFDAGSLEALNKAFSKITKDQVNKFKLAALNQRQSDADHDSRMNLPADTLYQSLLWCLIFQASIDLLSKETTNCSVSGLLERAWDYIKNLKEFFRPFIKTSTDESNDNVVVELNQNQSNVRDCEVEIEATLRPREPEVVLTDESLAISPSVLHKHRKPHSCRKKHHGTHEKIGHKSSRHHDCHGFRNASVGPSCTPDVSLESISPNHGKVSVKVQTLPEKVNTETQFTPFPEDPLTHLSIQIQQSNLEDQYKSTRIQLANEASKYLSVFRKCQTLQKQLSSYSRTNDSLFKTIQRNSFSLYPDSISRPFGEEGIQRFGRIANYPVTERYLVLPVEVSELLTPLVRWVPKVAAEELPSEYYTTRSEAVCAMALRTPLISLADIQWYAEQAKRSNSARMDSRFRQVRALPFKRRIVRRAPK</sequence>
<evidence type="ECO:0000313" key="3">
    <source>
        <dbReference type="Proteomes" id="UP000282613"/>
    </source>
</evidence>
<dbReference type="WBParaSite" id="TASK_0000817801-mRNA-1">
    <property type="protein sequence ID" value="TASK_0000817801-mRNA-1"/>
    <property type="gene ID" value="TASK_0000817801"/>
</dbReference>
<reference evidence="4" key="1">
    <citation type="submission" date="2017-02" db="UniProtKB">
        <authorList>
            <consortium name="WormBaseParasite"/>
        </authorList>
    </citation>
    <scope>IDENTIFICATION</scope>
</reference>
<dbReference type="OrthoDB" id="6253090at2759"/>
<accession>A0A0R3WBY5</accession>
<name>A0A0R3WBY5_TAEAS</name>
<evidence type="ECO:0000313" key="2">
    <source>
        <dbReference type="EMBL" id="VDK39704.1"/>
    </source>
</evidence>
<proteinExistence type="predicted"/>
<feature type="region of interest" description="Disordered" evidence="1">
    <location>
        <begin position="298"/>
        <end position="322"/>
    </location>
</feature>
<dbReference type="AlphaFoldDB" id="A0A0R3WBY5"/>
<organism evidence="4">
    <name type="scientific">Taenia asiatica</name>
    <name type="common">Asian tapeworm</name>
    <dbReference type="NCBI Taxonomy" id="60517"/>
    <lineage>
        <taxon>Eukaryota</taxon>
        <taxon>Metazoa</taxon>
        <taxon>Spiralia</taxon>
        <taxon>Lophotrochozoa</taxon>
        <taxon>Platyhelminthes</taxon>
        <taxon>Cestoda</taxon>
        <taxon>Eucestoda</taxon>
        <taxon>Cyclophyllidea</taxon>
        <taxon>Taeniidae</taxon>
        <taxon>Taenia</taxon>
    </lineage>
</organism>